<gene>
    <name evidence="2" type="ORF">CTI12_AA618450</name>
</gene>
<dbReference type="InterPro" id="IPR013216">
    <property type="entry name" value="Methyltransf_11"/>
</dbReference>
<dbReference type="GO" id="GO:0008757">
    <property type="term" value="F:S-adenosylmethionine-dependent methyltransferase activity"/>
    <property type="evidence" value="ECO:0007669"/>
    <property type="project" value="InterPro"/>
</dbReference>
<dbReference type="SUPFAM" id="SSF53335">
    <property type="entry name" value="S-adenosyl-L-methionine-dependent methyltransferases"/>
    <property type="match status" value="1"/>
</dbReference>
<dbReference type="InterPro" id="IPR029063">
    <property type="entry name" value="SAM-dependent_MTases_sf"/>
</dbReference>
<evidence type="ECO:0000313" key="2">
    <source>
        <dbReference type="EMBL" id="PWA34505.1"/>
    </source>
</evidence>
<proteinExistence type="predicted"/>
<sequence length="235" mass="27017">MTTLQPTLKPFKWNLDPKPTTIFQPTLKPFKWNLNPKPATILKIKNQLSPIHPPDAFPTHVNKNFIETITGLYKKQLRPEYEVLDLMCSRVSHLPKEDYKKSVEHGLHARELGKYPRLDFENATFDAVLCTASVQYLQEPEKFFAEVLRLLRPNGVFIVSFNTGMLYEKATDAWKNETESGKKRLVVNYFKCVEGFTEPEIVPKPAGKYWSNVQSSMLKSKADPFCAVIAKKKLI</sequence>
<comment type="caution">
    <text evidence="2">The sequence shown here is derived from an EMBL/GenBank/DDBJ whole genome shotgun (WGS) entry which is preliminary data.</text>
</comment>
<keyword evidence="2" id="KW-0489">Methyltransferase</keyword>
<dbReference type="AlphaFoldDB" id="A0A2U1KCL6"/>
<evidence type="ECO:0000259" key="1">
    <source>
        <dbReference type="Pfam" id="PF08241"/>
    </source>
</evidence>
<name>A0A2U1KCL6_ARTAN</name>
<dbReference type="Gene3D" id="3.40.50.150">
    <property type="entry name" value="Vaccinia Virus protein VP39"/>
    <property type="match status" value="1"/>
</dbReference>
<evidence type="ECO:0000313" key="3">
    <source>
        <dbReference type="Proteomes" id="UP000245207"/>
    </source>
</evidence>
<accession>A0A2U1KCL6</accession>
<organism evidence="2 3">
    <name type="scientific">Artemisia annua</name>
    <name type="common">Sweet wormwood</name>
    <dbReference type="NCBI Taxonomy" id="35608"/>
    <lineage>
        <taxon>Eukaryota</taxon>
        <taxon>Viridiplantae</taxon>
        <taxon>Streptophyta</taxon>
        <taxon>Embryophyta</taxon>
        <taxon>Tracheophyta</taxon>
        <taxon>Spermatophyta</taxon>
        <taxon>Magnoliopsida</taxon>
        <taxon>eudicotyledons</taxon>
        <taxon>Gunneridae</taxon>
        <taxon>Pentapetalae</taxon>
        <taxon>asterids</taxon>
        <taxon>campanulids</taxon>
        <taxon>Asterales</taxon>
        <taxon>Asteraceae</taxon>
        <taxon>Asteroideae</taxon>
        <taxon>Anthemideae</taxon>
        <taxon>Artemisiinae</taxon>
        <taxon>Artemisia</taxon>
    </lineage>
</organism>
<dbReference type="EMBL" id="PKPP01022421">
    <property type="protein sequence ID" value="PWA34505.1"/>
    <property type="molecule type" value="Genomic_DNA"/>
</dbReference>
<dbReference type="STRING" id="35608.A0A2U1KCL6"/>
<feature type="domain" description="Methyltransferase type 11" evidence="1">
    <location>
        <begin position="113"/>
        <end position="159"/>
    </location>
</feature>
<protein>
    <submittedName>
        <fullName evidence="2">S-adenosyl-L-methionine-dependent methyltransferases superfamily protein</fullName>
    </submittedName>
</protein>
<dbReference type="PANTHER" id="PTHR43036:SF2">
    <property type="entry name" value="OS04G0481300 PROTEIN"/>
    <property type="match status" value="1"/>
</dbReference>
<dbReference type="OrthoDB" id="2013972at2759"/>
<dbReference type="GO" id="GO:0032259">
    <property type="term" value="P:methylation"/>
    <property type="evidence" value="ECO:0007669"/>
    <property type="project" value="UniProtKB-KW"/>
</dbReference>
<dbReference type="GO" id="GO:0009820">
    <property type="term" value="P:alkaloid metabolic process"/>
    <property type="evidence" value="ECO:0007669"/>
    <property type="project" value="UniProtKB-KW"/>
</dbReference>
<reference evidence="2 3" key="1">
    <citation type="journal article" date="2018" name="Mol. Plant">
        <title>The genome of Artemisia annua provides insight into the evolution of Asteraceae family and artemisinin biosynthesis.</title>
        <authorList>
            <person name="Shen Q."/>
            <person name="Zhang L."/>
            <person name="Liao Z."/>
            <person name="Wang S."/>
            <person name="Yan T."/>
            <person name="Shi P."/>
            <person name="Liu M."/>
            <person name="Fu X."/>
            <person name="Pan Q."/>
            <person name="Wang Y."/>
            <person name="Lv Z."/>
            <person name="Lu X."/>
            <person name="Zhang F."/>
            <person name="Jiang W."/>
            <person name="Ma Y."/>
            <person name="Chen M."/>
            <person name="Hao X."/>
            <person name="Li L."/>
            <person name="Tang Y."/>
            <person name="Lv G."/>
            <person name="Zhou Y."/>
            <person name="Sun X."/>
            <person name="Brodelius P.E."/>
            <person name="Rose J.K.C."/>
            <person name="Tang K."/>
        </authorList>
    </citation>
    <scope>NUCLEOTIDE SEQUENCE [LARGE SCALE GENOMIC DNA]</scope>
    <source>
        <strain evidence="3">cv. Huhao1</strain>
        <tissue evidence="2">Leaf</tissue>
    </source>
</reference>
<dbReference type="CDD" id="cd02440">
    <property type="entry name" value="AdoMet_MTases"/>
    <property type="match status" value="1"/>
</dbReference>
<keyword evidence="3" id="KW-1185">Reference proteome</keyword>
<keyword evidence="2" id="KW-0808">Transferase</keyword>
<dbReference type="Proteomes" id="UP000245207">
    <property type="component" value="Unassembled WGS sequence"/>
</dbReference>
<dbReference type="Pfam" id="PF08241">
    <property type="entry name" value="Methyltransf_11"/>
    <property type="match status" value="1"/>
</dbReference>
<dbReference type="PANTHER" id="PTHR43036">
    <property type="entry name" value="OSJNBB0011N17.9 PROTEIN"/>
    <property type="match status" value="1"/>
</dbReference>